<dbReference type="InterPro" id="IPR007219">
    <property type="entry name" value="XnlR_reg_dom"/>
</dbReference>
<evidence type="ECO:0000259" key="7">
    <source>
        <dbReference type="PROSITE" id="PS50048"/>
    </source>
</evidence>
<gene>
    <name evidence="8" type="ORF">FRV6_15368</name>
</gene>
<accession>A0A2H3U2N7</accession>
<dbReference type="VEuPathDB" id="FungiDB:FOIG_15609"/>
<feature type="compositionally biased region" description="Low complexity" evidence="6">
    <location>
        <begin position="254"/>
        <end position="263"/>
    </location>
</feature>
<dbReference type="CDD" id="cd12148">
    <property type="entry name" value="fungal_TF_MHR"/>
    <property type="match status" value="1"/>
</dbReference>
<dbReference type="CDD" id="cd00067">
    <property type="entry name" value="GAL4"/>
    <property type="match status" value="1"/>
</dbReference>
<reference evidence="9" key="1">
    <citation type="submission" date="2016-09" db="EMBL/GenBank/DDBJ databases">
        <authorList>
            <person name="Guldener U."/>
        </authorList>
    </citation>
    <scope>NUCLEOTIDE SEQUENCE [LARGE SCALE GENOMIC DNA]</scope>
    <source>
        <strain evidence="9">V64-1</strain>
    </source>
</reference>
<evidence type="ECO:0000256" key="4">
    <source>
        <dbReference type="ARBA" id="ARBA00023163"/>
    </source>
</evidence>
<dbReference type="GO" id="GO:0006351">
    <property type="term" value="P:DNA-templated transcription"/>
    <property type="evidence" value="ECO:0007669"/>
    <property type="project" value="InterPro"/>
</dbReference>
<evidence type="ECO:0000256" key="2">
    <source>
        <dbReference type="ARBA" id="ARBA00023015"/>
    </source>
</evidence>
<dbReference type="GO" id="GO:0003677">
    <property type="term" value="F:DNA binding"/>
    <property type="evidence" value="ECO:0007669"/>
    <property type="project" value="UniProtKB-KW"/>
</dbReference>
<dbReference type="OrthoDB" id="5121955at2759"/>
<dbReference type="VEuPathDB" id="FungiDB:HZS61_002680"/>
<dbReference type="VEuPathDB" id="FungiDB:FOC1_g10001752"/>
<dbReference type="PANTHER" id="PTHR47171:SF1">
    <property type="entry name" value="ZN(II)2CYS6 TRANSCRIPTION FACTOR (EUROFUNG)"/>
    <property type="match status" value="1"/>
</dbReference>
<feature type="region of interest" description="Disordered" evidence="6">
    <location>
        <begin position="246"/>
        <end position="270"/>
    </location>
</feature>
<evidence type="ECO:0000256" key="3">
    <source>
        <dbReference type="ARBA" id="ARBA00023125"/>
    </source>
</evidence>
<evidence type="ECO:0000256" key="6">
    <source>
        <dbReference type="SAM" id="MobiDB-lite"/>
    </source>
</evidence>
<keyword evidence="3" id="KW-0238">DNA-binding</keyword>
<dbReference type="GO" id="GO:0008270">
    <property type="term" value="F:zinc ion binding"/>
    <property type="evidence" value="ECO:0007669"/>
    <property type="project" value="InterPro"/>
</dbReference>
<dbReference type="AlphaFoldDB" id="A0A2H3U2N7"/>
<dbReference type="InterPro" id="IPR052073">
    <property type="entry name" value="Amide_Lactam_Regulators"/>
</dbReference>
<dbReference type="EMBL" id="FMJY01000010">
    <property type="protein sequence ID" value="SCO91240.1"/>
    <property type="molecule type" value="Genomic_DNA"/>
</dbReference>
<dbReference type="GO" id="GO:0000981">
    <property type="term" value="F:DNA-binding transcription factor activity, RNA polymerase II-specific"/>
    <property type="evidence" value="ECO:0007669"/>
    <property type="project" value="InterPro"/>
</dbReference>
<evidence type="ECO:0000313" key="9">
    <source>
        <dbReference type="Proteomes" id="UP000219369"/>
    </source>
</evidence>
<organism evidence="8 9">
    <name type="scientific">Fusarium oxysporum</name>
    <name type="common">Fusarium vascular wilt</name>
    <dbReference type="NCBI Taxonomy" id="5507"/>
    <lineage>
        <taxon>Eukaryota</taxon>
        <taxon>Fungi</taxon>
        <taxon>Dikarya</taxon>
        <taxon>Ascomycota</taxon>
        <taxon>Pezizomycotina</taxon>
        <taxon>Sordariomycetes</taxon>
        <taxon>Hypocreomycetidae</taxon>
        <taxon>Hypocreales</taxon>
        <taxon>Nectriaceae</taxon>
        <taxon>Fusarium</taxon>
        <taxon>Fusarium oxysporum species complex</taxon>
    </lineage>
</organism>
<sequence>MAGTLTTTTTPNPRSKRPRPRSGVRCRAAKACRRCNERRVKCDASERGTPCTRCLERQEPDCKLIQSRRGIYVRKSRQESAVADQSSSANDNNDVVVVASLTHDSEASAPHPAPVPAPAPSVVTVEQLQQHDSPREQMHESDNHIPDLIHPQGNTPENHSRPNSQQNRGPTEHDNTSSSTYDAQSRDLHSDNAPPDANISWAAMFDRVLRDRRQRSDIDKCPMNYLGESFPIAIVLDSLIKENQDHSLPREQNSSSSASAPAADIIQPSHPPGMRPEELAYLESLGAFKLPAKDLLDAMVGIFFERIFPIYPIVDRHTFLQLHESHRVPWILLHALCSVSATFCPVHMLYRAGFDSRQHARWTFYSKAKALFNTGYETNKIVLLQVCIFLSFWGGGPNDTWNFYSWIGMGVTIAETIGCHRSTMMKSIRPQDRSLLKRLWWVLVVRDASSAALIGRPFKVNLDHCDTEFLSAADFEHDFGPVDQSASDLTRCSILYQIQATKLTLILRGIITARFQPQMQLSLDSDSLRQMLSEWRDQLPPDLAWPGNVTEHVNIFAATLSIMYHHHLILTYLRNGLVQTRQDGALDPIAELNRAEQTMNQSAQHIALVACSVVTRSDLLLAPHEIFHGVFVAAVVFTIQTKSPNPIIAQLGVPGLTNCRMVFQASRETWDPSPWFTQLFDKGLFAPNPPISQQTNNPADSLDASLSDIDNLGCDNTSFNAMATSGFDDPWQNYASLGNIFDGDPMFASFMAMNPDVNGRSGISWFDH</sequence>
<evidence type="ECO:0000256" key="5">
    <source>
        <dbReference type="ARBA" id="ARBA00023242"/>
    </source>
</evidence>
<dbReference type="Pfam" id="PF04082">
    <property type="entry name" value="Fungal_trans"/>
    <property type="match status" value="1"/>
</dbReference>
<name>A0A2H3U2N7_FUSOX</name>
<dbReference type="SMART" id="SM00906">
    <property type="entry name" value="Fungal_trans"/>
    <property type="match status" value="1"/>
</dbReference>
<keyword evidence="5" id="KW-0539">Nucleus</keyword>
<keyword evidence="4" id="KW-0804">Transcription</keyword>
<evidence type="ECO:0000313" key="8">
    <source>
        <dbReference type="EMBL" id="SCO91240.1"/>
    </source>
</evidence>
<dbReference type="InterPro" id="IPR001138">
    <property type="entry name" value="Zn2Cys6_DnaBD"/>
</dbReference>
<feature type="compositionally biased region" description="Basic residues" evidence="6">
    <location>
        <begin position="14"/>
        <end position="23"/>
    </location>
</feature>
<feature type="region of interest" description="Disordered" evidence="6">
    <location>
        <begin position="1"/>
        <end position="23"/>
    </location>
</feature>
<feature type="region of interest" description="Disordered" evidence="6">
    <location>
        <begin position="104"/>
        <end position="197"/>
    </location>
</feature>
<proteinExistence type="predicted"/>
<feature type="domain" description="Zn(2)-C6 fungal-type" evidence="7">
    <location>
        <begin position="31"/>
        <end position="64"/>
    </location>
</feature>
<dbReference type="VEuPathDB" id="FungiDB:FOZG_04643"/>
<keyword evidence="2" id="KW-0805">Transcription regulation</keyword>
<keyword evidence="1" id="KW-0862">Zinc</keyword>
<feature type="compositionally biased region" description="Low complexity" evidence="6">
    <location>
        <begin position="1"/>
        <end position="13"/>
    </location>
</feature>
<feature type="compositionally biased region" description="Basic and acidic residues" evidence="6">
    <location>
        <begin position="132"/>
        <end position="147"/>
    </location>
</feature>
<dbReference type="PANTHER" id="PTHR47171">
    <property type="entry name" value="FARA-RELATED"/>
    <property type="match status" value="1"/>
</dbReference>
<dbReference type="VEuPathDB" id="FungiDB:FOMG_16088"/>
<dbReference type="PROSITE" id="PS50048">
    <property type="entry name" value="ZN2_CY6_FUNGAL_2"/>
    <property type="match status" value="1"/>
</dbReference>
<feature type="compositionally biased region" description="Polar residues" evidence="6">
    <location>
        <begin position="152"/>
        <end position="169"/>
    </location>
</feature>
<evidence type="ECO:0000256" key="1">
    <source>
        <dbReference type="ARBA" id="ARBA00022833"/>
    </source>
</evidence>
<protein>
    <recommendedName>
        <fullName evidence="7">Zn(2)-C6 fungal-type domain-containing protein</fullName>
    </recommendedName>
</protein>
<dbReference type="VEuPathDB" id="FungiDB:FOXG_11910"/>
<dbReference type="Proteomes" id="UP000219369">
    <property type="component" value="Unassembled WGS sequence"/>
</dbReference>